<sequence length="93" mass="10815">MAILTIKVDDNILEEAKRIFDEIGLDTNRAINTFLKKCISENAIPFDLTISNNENWTKMLEKNVEKEKIRKVEKTKTNLDEDIEELVYEGLDV</sequence>
<evidence type="ECO:0000256" key="3">
    <source>
        <dbReference type="SAM" id="Coils"/>
    </source>
</evidence>
<keyword evidence="3" id="KW-0175">Coiled coil</keyword>
<dbReference type="Gene3D" id="1.10.1220.10">
    <property type="entry name" value="Met repressor-like"/>
    <property type="match status" value="1"/>
</dbReference>
<dbReference type="Proteomes" id="UP000004925">
    <property type="component" value="Unassembled WGS sequence"/>
</dbReference>
<reference evidence="4 5" key="1">
    <citation type="submission" date="2011-10" db="EMBL/GenBank/DDBJ databases">
        <title>The Genome Sequence of Fusobacterium sp. 4_1_13.</title>
        <authorList>
            <consortium name="The Broad Institute Genome Sequencing Platform"/>
            <person name="Earl A."/>
            <person name="Ward D."/>
            <person name="Feldgarden M."/>
            <person name="Gevers D."/>
            <person name="Strauss J."/>
            <person name="Ambrose C."/>
            <person name="Allen-Vercoe E."/>
            <person name="Young S.K."/>
            <person name="Zeng Q."/>
            <person name="Gargeya S."/>
            <person name="Fitzgerald M."/>
            <person name="Haas B."/>
            <person name="Abouelleil A."/>
            <person name="Alvarado L."/>
            <person name="Arachchi H.M."/>
            <person name="Berlin A."/>
            <person name="Brown A."/>
            <person name="Chapman S.B."/>
            <person name="Chen Z."/>
            <person name="Dunbar C."/>
            <person name="Freedman E."/>
            <person name="Gearin G."/>
            <person name="Goldberg J."/>
            <person name="Griggs A."/>
            <person name="Gujja S."/>
            <person name="Heiman D."/>
            <person name="Howarth C."/>
            <person name="Larson L."/>
            <person name="Lui A."/>
            <person name="MacDonald P.J."/>
            <person name="Montmayeur A."/>
            <person name="Murphy C."/>
            <person name="Neiman D."/>
            <person name="Pearson M."/>
            <person name="Priest M."/>
            <person name="Roberts A."/>
            <person name="Saif S."/>
            <person name="Shea T."/>
            <person name="Shenoy N."/>
            <person name="Sisk P."/>
            <person name="Stolte C."/>
            <person name="Sykes S."/>
            <person name="Wortman J."/>
            <person name="Nusbaum C."/>
            <person name="Birren B."/>
        </authorList>
    </citation>
    <scope>NUCLEOTIDE SEQUENCE [LARGE SCALE GENOMIC DNA]</scope>
    <source>
        <strain evidence="4 5">4_1_13</strain>
    </source>
</reference>
<dbReference type="HOGENOM" id="CLU_154558_5_2_0"/>
<dbReference type="GO" id="GO:0006351">
    <property type="term" value="P:DNA-templated transcription"/>
    <property type="evidence" value="ECO:0007669"/>
    <property type="project" value="TreeGrafter"/>
</dbReference>
<comment type="caution">
    <text evidence="4">The sequence shown here is derived from an EMBL/GenBank/DDBJ whole genome shotgun (WGS) entry which is preliminary data.</text>
</comment>
<dbReference type="EMBL" id="ACDE02000013">
    <property type="protein sequence ID" value="EEO39602.1"/>
    <property type="molecule type" value="Genomic_DNA"/>
</dbReference>
<comment type="similarity">
    <text evidence="1">Belongs to the RelB/DinJ antitoxin family.</text>
</comment>
<dbReference type="PANTHER" id="PTHR38781:SF1">
    <property type="entry name" value="ANTITOXIN DINJ-RELATED"/>
    <property type="match status" value="1"/>
</dbReference>
<dbReference type="RefSeq" id="WP_008797436.1">
    <property type="nucleotide sequence ID" value="NZ_KQ235735.1"/>
</dbReference>
<evidence type="ECO:0000313" key="5">
    <source>
        <dbReference type="Proteomes" id="UP000004925"/>
    </source>
</evidence>
<dbReference type="PANTHER" id="PTHR38781">
    <property type="entry name" value="ANTITOXIN DINJ-RELATED"/>
    <property type="match status" value="1"/>
</dbReference>
<evidence type="ECO:0000313" key="4">
    <source>
        <dbReference type="EMBL" id="EEO39602.1"/>
    </source>
</evidence>
<dbReference type="GO" id="GO:0006355">
    <property type="term" value="P:regulation of DNA-templated transcription"/>
    <property type="evidence" value="ECO:0007669"/>
    <property type="project" value="InterPro"/>
</dbReference>
<dbReference type="AlphaFoldDB" id="A0A0M1VSG3"/>
<evidence type="ECO:0000256" key="1">
    <source>
        <dbReference type="ARBA" id="ARBA00010562"/>
    </source>
</evidence>
<evidence type="ECO:0000256" key="2">
    <source>
        <dbReference type="ARBA" id="ARBA00022649"/>
    </source>
</evidence>
<dbReference type="eggNOG" id="COG3077">
    <property type="taxonomic scope" value="Bacteria"/>
</dbReference>
<keyword evidence="2" id="KW-1277">Toxin-antitoxin system</keyword>
<proteinExistence type="inferred from homology"/>
<dbReference type="InterPro" id="IPR013321">
    <property type="entry name" value="Arc_rbn_hlx_hlx"/>
</dbReference>
<organism evidence="4 5">
    <name type="scientific">Fusobacterium vincentii 4_1_13</name>
    <dbReference type="NCBI Taxonomy" id="469606"/>
    <lineage>
        <taxon>Bacteria</taxon>
        <taxon>Fusobacteriati</taxon>
        <taxon>Fusobacteriota</taxon>
        <taxon>Fusobacteriia</taxon>
        <taxon>Fusobacteriales</taxon>
        <taxon>Fusobacteriaceae</taxon>
        <taxon>Fusobacterium</taxon>
    </lineage>
</organism>
<protein>
    <submittedName>
        <fullName evidence="4">RelB/DinJ family addiction module antitoxin</fullName>
    </submittedName>
</protein>
<dbReference type="Pfam" id="PF04221">
    <property type="entry name" value="RelB"/>
    <property type="match status" value="1"/>
</dbReference>
<gene>
    <name evidence="4" type="ORF">FSCG_00315</name>
</gene>
<feature type="coiled-coil region" evidence="3">
    <location>
        <begin position="62"/>
        <end position="89"/>
    </location>
</feature>
<accession>A0A0M1VSG3</accession>
<dbReference type="NCBIfam" id="TIGR02384">
    <property type="entry name" value="RelB_DinJ"/>
    <property type="match status" value="1"/>
</dbReference>
<name>A0A0M1VSG3_FUSVC</name>
<dbReference type="InterPro" id="IPR007337">
    <property type="entry name" value="RelB/DinJ"/>
</dbReference>